<protein>
    <recommendedName>
        <fullName evidence="4">BTB domain-containing protein</fullName>
    </recommendedName>
</protein>
<dbReference type="RefSeq" id="XP_033668611.1">
    <property type="nucleotide sequence ID" value="XM_033806073.1"/>
</dbReference>
<evidence type="ECO:0008006" key="4">
    <source>
        <dbReference type="Google" id="ProtNLM"/>
    </source>
</evidence>
<reference evidence="2" key="1">
    <citation type="journal article" date="2020" name="Stud. Mycol.">
        <title>101 Dothideomycetes genomes: a test case for predicting lifestyles and emergence of pathogens.</title>
        <authorList>
            <person name="Haridas S."/>
            <person name="Albert R."/>
            <person name="Binder M."/>
            <person name="Bloem J."/>
            <person name="Labutti K."/>
            <person name="Salamov A."/>
            <person name="Andreopoulos B."/>
            <person name="Baker S."/>
            <person name="Barry K."/>
            <person name="Bills G."/>
            <person name="Bluhm B."/>
            <person name="Cannon C."/>
            <person name="Castanera R."/>
            <person name="Culley D."/>
            <person name="Daum C."/>
            <person name="Ezra D."/>
            <person name="Gonzalez J."/>
            <person name="Henrissat B."/>
            <person name="Kuo A."/>
            <person name="Liang C."/>
            <person name="Lipzen A."/>
            <person name="Lutzoni F."/>
            <person name="Magnuson J."/>
            <person name="Mondo S."/>
            <person name="Nolan M."/>
            <person name="Ohm R."/>
            <person name="Pangilinan J."/>
            <person name="Park H.-J."/>
            <person name="Ramirez L."/>
            <person name="Alfaro M."/>
            <person name="Sun H."/>
            <person name="Tritt A."/>
            <person name="Yoshinaga Y."/>
            <person name="Zwiers L.-H."/>
            <person name="Turgeon B."/>
            <person name="Goodwin S."/>
            <person name="Spatafora J."/>
            <person name="Crous P."/>
            <person name="Grigoriev I."/>
        </authorList>
    </citation>
    <scope>NUCLEOTIDE SEQUENCE</scope>
    <source>
        <strain evidence="2">ATCC 36951</strain>
    </source>
</reference>
<dbReference type="EMBL" id="ML993592">
    <property type="protein sequence ID" value="KAF2167722.1"/>
    <property type="molecule type" value="Genomic_DNA"/>
</dbReference>
<sequence>MATRKRLLSTSDTDMSDGEEPASKRLKSSTMETDAVIDVHAEGDTLLVVKGVAGIDKPQVIAEPRATREMAIDFYLSISIRVSSHALSIGSTVFKRLLGETPPPPSFESPKRLHLLDDDGDSLFLLCNILHLRNDALPARLQPTALLAFVRTAIKYNAIIAASRSTTPWLDSIFNSKTLQYSDPILIFKMLEASFLLDDPIYFARFSTRWVQQQTLGQTVDRIAEGYPGRKRLAAELIARQKDIINTLKADLDLIADACAEALAEENKHYVDCAPGADPTPEDMEDKDDEIEICEVDKDGATQYLSALRNANIWPATRWPNTISGIIKLFENFRIPKLEPGECCPWCVQIDAKFATAVAMVKHMHQERLWGLCLDCYKNGGLYEGECRYEHSKGKTVSADVVARQLSASVQSSRDGQTS</sequence>
<dbReference type="Proteomes" id="UP000799537">
    <property type="component" value="Unassembled WGS sequence"/>
</dbReference>
<proteinExistence type="predicted"/>
<name>A0A6A6CPC2_ZASCE</name>
<accession>A0A6A6CPC2</accession>
<evidence type="ECO:0000313" key="2">
    <source>
        <dbReference type="EMBL" id="KAF2167722.1"/>
    </source>
</evidence>
<organism evidence="2 3">
    <name type="scientific">Zasmidium cellare ATCC 36951</name>
    <dbReference type="NCBI Taxonomy" id="1080233"/>
    <lineage>
        <taxon>Eukaryota</taxon>
        <taxon>Fungi</taxon>
        <taxon>Dikarya</taxon>
        <taxon>Ascomycota</taxon>
        <taxon>Pezizomycotina</taxon>
        <taxon>Dothideomycetes</taxon>
        <taxon>Dothideomycetidae</taxon>
        <taxon>Mycosphaerellales</taxon>
        <taxon>Mycosphaerellaceae</taxon>
        <taxon>Zasmidium</taxon>
    </lineage>
</organism>
<keyword evidence="3" id="KW-1185">Reference proteome</keyword>
<gene>
    <name evidence="2" type="ORF">M409DRAFT_21874</name>
</gene>
<feature type="region of interest" description="Disordered" evidence="1">
    <location>
        <begin position="1"/>
        <end position="29"/>
    </location>
</feature>
<dbReference type="AlphaFoldDB" id="A0A6A6CPC2"/>
<evidence type="ECO:0000256" key="1">
    <source>
        <dbReference type="SAM" id="MobiDB-lite"/>
    </source>
</evidence>
<evidence type="ECO:0000313" key="3">
    <source>
        <dbReference type="Proteomes" id="UP000799537"/>
    </source>
</evidence>
<dbReference type="OrthoDB" id="5275938at2759"/>
<dbReference type="GeneID" id="54559345"/>